<name>A0A8E2QD90_9GAMM</name>
<evidence type="ECO:0000256" key="1">
    <source>
        <dbReference type="SAM" id="Phobius"/>
    </source>
</evidence>
<sequence>MLIGSLLILAWLVLLVRYPLRAVPISLGALLMLGLVAGWVLWQEHRERQLLGRLELHLSYAPGPCPAAQPLRVTLRNNSGRALRSLRWDVTAHMPGTRTNLVQNAYDAPIYQGPGDLQSGAQWQSCLPLPPLRAGYRASTLEFQAENLRGRFGDD</sequence>
<keyword evidence="3" id="KW-1185">Reference proteome</keyword>
<dbReference type="AlphaFoldDB" id="A0A8E2QD90"/>
<feature type="transmembrane region" description="Helical" evidence="1">
    <location>
        <begin position="25"/>
        <end position="42"/>
    </location>
</feature>
<dbReference type="EMBL" id="POUK01000004">
    <property type="protein sequence ID" value="PNF76010.1"/>
    <property type="molecule type" value="Genomic_DNA"/>
</dbReference>
<gene>
    <name evidence="2" type="ORF">CXK95_11340</name>
</gene>
<keyword evidence="1" id="KW-1133">Transmembrane helix</keyword>
<comment type="caution">
    <text evidence="2">The sequence shown here is derived from an EMBL/GenBank/DDBJ whole genome shotgun (WGS) entry which is preliminary data.</text>
</comment>
<dbReference type="RefSeq" id="WP_102828707.1">
    <property type="nucleotide sequence ID" value="NZ_CP065721.1"/>
</dbReference>
<protein>
    <submittedName>
        <fullName evidence="2">Multidrug transporter</fullName>
    </submittedName>
</protein>
<reference evidence="2 3" key="1">
    <citation type="submission" date="2018-01" db="EMBL/GenBank/DDBJ databases">
        <title>Denitrification phenotypes of diverse strains of Pseudomonas stutzeri.</title>
        <authorList>
            <person name="Milligan D.A."/>
            <person name="Bergaust L."/>
            <person name="Bakken L.R."/>
            <person name="Frostegard A."/>
        </authorList>
    </citation>
    <scope>NUCLEOTIDE SEQUENCE [LARGE SCALE GENOMIC DNA]</scope>
    <source>
        <strain evidence="2 3">DSM 50238</strain>
    </source>
</reference>
<proteinExistence type="predicted"/>
<organism evidence="2 3">
    <name type="scientific">Stutzerimonas degradans</name>
    <dbReference type="NCBI Taxonomy" id="2968968"/>
    <lineage>
        <taxon>Bacteria</taxon>
        <taxon>Pseudomonadati</taxon>
        <taxon>Pseudomonadota</taxon>
        <taxon>Gammaproteobacteria</taxon>
        <taxon>Pseudomonadales</taxon>
        <taxon>Pseudomonadaceae</taxon>
        <taxon>Stutzerimonas</taxon>
    </lineage>
</organism>
<keyword evidence="1" id="KW-0472">Membrane</keyword>
<evidence type="ECO:0000313" key="2">
    <source>
        <dbReference type="EMBL" id="PNF76010.1"/>
    </source>
</evidence>
<dbReference type="Proteomes" id="UP000235881">
    <property type="component" value="Unassembled WGS sequence"/>
</dbReference>
<evidence type="ECO:0000313" key="3">
    <source>
        <dbReference type="Proteomes" id="UP000235881"/>
    </source>
</evidence>
<keyword evidence="1" id="KW-0812">Transmembrane</keyword>
<accession>A0A8E2QD90</accession>